<protein>
    <submittedName>
        <fullName evidence="2">Uncharacterized protein</fullName>
    </submittedName>
</protein>
<feature type="compositionally biased region" description="Basic and acidic residues" evidence="1">
    <location>
        <begin position="320"/>
        <end position="344"/>
    </location>
</feature>
<comment type="caution">
    <text evidence="2">The sequence shown here is derived from an EMBL/GenBank/DDBJ whole genome shotgun (WGS) entry which is preliminary data.</text>
</comment>
<reference evidence="2" key="1">
    <citation type="submission" date="2023-03" db="EMBL/GenBank/DDBJ databases">
        <authorList>
            <person name="Steffen K."/>
            <person name="Cardenas P."/>
        </authorList>
    </citation>
    <scope>NUCLEOTIDE SEQUENCE</scope>
</reference>
<accession>A0AA35TYA0</accession>
<proteinExistence type="predicted"/>
<evidence type="ECO:0000313" key="3">
    <source>
        <dbReference type="Proteomes" id="UP001174909"/>
    </source>
</evidence>
<dbReference type="EMBL" id="CASHTH010004322">
    <property type="protein sequence ID" value="CAI8056087.1"/>
    <property type="molecule type" value="Genomic_DNA"/>
</dbReference>
<keyword evidence="3" id="KW-1185">Reference proteome</keyword>
<evidence type="ECO:0000313" key="2">
    <source>
        <dbReference type="EMBL" id="CAI8056087.1"/>
    </source>
</evidence>
<sequence length="670" mass="75149">MEYRVFSETDFNSTIGAGGTLGIEKLVNLSLSHKRTSRRFRKASDVFKSGRLRLKRSLFHYMEEQGDTSSGPFLVAFGSERSLRYWTVNENYEIYGTSNPQNASLFFIISSDSGQHPHEFHIAYKGDNRHVLKKRVSSLTPFSQRTVEAIPRYLDAVVSIFGSNPGPLQLVYHVSERSRLLLYRRIANEKGPISLSTWTQGDDVFFINCARRSMKRDGSRAGNRRDGPEAVGANKSAFQVRRISAKSVLATEEGGSLQSYDREVWSSVTLRANLKASVVVPAPSQAPVEIGADSDLSRSTTSGRRTLGKKVINRSVSFMSDHDDKSADDGDDKKPESDGGGDRPFADSVANAHFALPPFEERLSKWIVDKIVQDKGAKLDCNLEDFISKSNEKEKRLILLLCDQFVKHFKITHYVSTIELGALEYSVFSETEFNSSIGGGGVLGVEKIATLSVSGNRSSHRFRKASEVKMIGKISDVKKIPYLQVALQWSLNNYIDEQRDISTGPFLVAFGTGDQERYWKVDGNYGIIAIIHIAYMGDNGASRKLGAMTQKTIPRYLDADVSLFGTNSGPLRLVYHVSERSRLLLFGRVANEKGPINPTMWAQGDDMFFINCARRRMKRDGYIGMRQRRRDQWVSACFPRRGAHNEQNKFMVSVFSLCHLNLTLGQGQQF</sequence>
<organism evidence="2 3">
    <name type="scientific">Geodia barretti</name>
    <name type="common">Barrett's horny sponge</name>
    <dbReference type="NCBI Taxonomy" id="519541"/>
    <lineage>
        <taxon>Eukaryota</taxon>
        <taxon>Metazoa</taxon>
        <taxon>Porifera</taxon>
        <taxon>Demospongiae</taxon>
        <taxon>Heteroscleromorpha</taxon>
        <taxon>Tetractinellida</taxon>
        <taxon>Astrophorina</taxon>
        <taxon>Geodiidae</taxon>
        <taxon>Geodia</taxon>
    </lineage>
</organism>
<evidence type="ECO:0000256" key="1">
    <source>
        <dbReference type="SAM" id="MobiDB-lite"/>
    </source>
</evidence>
<dbReference type="Proteomes" id="UP001174909">
    <property type="component" value="Unassembled WGS sequence"/>
</dbReference>
<name>A0AA35TYA0_GEOBA</name>
<gene>
    <name evidence="2" type="ORF">GBAR_LOCUS30553</name>
</gene>
<dbReference type="AlphaFoldDB" id="A0AA35TYA0"/>
<feature type="region of interest" description="Disordered" evidence="1">
    <location>
        <begin position="318"/>
        <end position="344"/>
    </location>
</feature>